<organism evidence="6 7">
    <name type="scientific">Candidatus Onthenecus intestinigallinarum</name>
    <dbReference type="NCBI Taxonomy" id="2840875"/>
    <lineage>
        <taxon>Bacteria</taxon>
        <taxon>Bacillati</taxon>
        <taxon>Bacillota</taxon>
        <taxon>Clostridia</taxon>
        <taxon>Eubacteriales</taxon>
        <taxon>Candidatus Onthenecus</taxon>
    </lineage>
</organism>
<gene>
    <name evidence="6" type="primary">ybaK</name>
    <name evidence="6" type="ORF">IAB73_09245</name>
</gene>
<feature type="domain" description="YbaK/aminoacyl-tRNA synthetase-associated" evidence="5">
    <location>
        <begin position="34"/>
        <end position="146"/>
    </location>
</feature>
<dbReference type="PANTHER" id="PTHR30411:SF0">
    <property type="entry name" value="CYS-TRNA(PRO)_CYS-TRNA(CYS) DEACYLASE YBAK"/>
    <property type="match status" value="1"/>
</dbReference>
<dbReference type="Gene3D" id="3.90.960.10">
    <property type="entry name" value="YbaK/aminoacyl-tRNA synthetase-associated domain"/>
    <property type="match status" value="1"/>
</dbReference>
<dbReference type="Pfam" id="PF04073">
    <property type="entry name" value="tRNA_edit"/>
    <property type="match status" value="1"/>
</dbReference>
<evidence type="ECO:0000313" key="6">
    <source>
        <dbReference type="EMBL" id="HIQ72376.1"/>
    </source>
</evidence>
<evidence type="ECO:0000256" key="3">
    <source>
        <dbReference type="ARBA" id="ARBA00023239"/>
    </source>
</evidence>
<dbReference type="PANTHER" id="PTHR30411">
    <property type="entry name" value="CYTOPLASMIC PROTEIN"/>
    <property type="match status" value="1"/>
</dbReference>
<dbReference type="PIRSF" id="PIRSF006181">
    <property type="entry name" value="EbsC_YbaK"/>
    <property type="match status" value="1"/>
</dbReference>
<dbReference type="Proteomes" id="UP000886887">
    <property type="component" value="Unassembled WGS sequence"/>
</dbReference>
<accession>A0A9D0ZBX9</accession>
<evidence type="ECO:0000256" key="1">
    <source>
        <dbReference type="ARBA" id="ARBA00009798"/>
    </source>
</evidence>
<dbReference type="EMBL" id="DVFJ01000034">
    <property type="protein sequence ID" value="HIQ72376.1"/>
    <property type="molecule type" value="Genomic_DNA"/>
</dbReference>
<dbReference type="EC" id="4.2.-.-" evidence="4"/>
<comment type="caution">
    <text evidence="6">The sequence shown here is derived from an EMBL/GenBank/DDBJ whole genome shotgun (WGS) entry which is preliminary data.</text>
</comment>
<dbReference type="GO" id="GO:0002161">
    <property type="term" value="F:aminoacyl-tRNA deacylase activity"/>
    <property type="evidence" value="ECO:0007669"/>
    <property type="project" value="InterPro"/>
</dbReference>
<evidence type="ECO:0000313" key="7">
    <source>
        <dbReference type="Proteomes" id="UP000886887"/>
    </source>
</evidence>
<reference evidence="6" key="1">
    <citation type="submission" date="2020-10" db="EMBL/GenBank/DDBJ databases">
        <authorList>
            <person name="Gilroy R."/>
        </authorList>
    </citation>
    <scope>NUCLEOTIDE SEQUENCE</scope>
    <source>
        <strain evidence="6">ChiSxjej2B14-6234</strain>
    </source>
</reference>
<dbReference type="GO" id="GO:0016829">
    <property type="term" value="F:lyase activity"/>
    <property type="evidence" value="ECO:0007669"/>
    <property type="project" value="UniProtKB-KW"/>
</dbReference>
<evidence type="ECO:0000259" key="5">
    <source>
        <dbReference type="Pfam" id="PF04073"/>
    </source>
</evidence>
<sequence length="158" mass="16880">MKEAKTNAMRALERAKIAYTPHEYDASEGVDGVHAAQALGVDPSCVFKTLVTHVRSGGHCVFVIPVARELDLKKAARAAGEKSVEMLHVKDLLPTTGYVRGGCSPVGMKKAFPTFVDEGALLHERIFVSAGRIGQQVELAPRDLAALTGARFADLLAP</sequence>
<dbReference type="InterPro" id="IPR007214">
    <property type="entry name" value="YbaK/aa-tRNA-synth-assoc-dom"/>
</dbReference>
<keyword evidence="2 4" id="KW-0648">Protein biosynthesis</keyword>
<dbReference type="NCBIfam" id="TIGR00011">
    <property type="entry name" value="YbaK_EbsC"/>
    <property type="match status" value="1"/>
</dbReference>
<dbReference type="GO" id="GO:0006412">
    <property type="term" value="P:translation"/>
    <property type="evidence" value="ECO:0007669"/>
    <property type="project" value="UniProtKB-KW"/>
</dbReference>
<comment type="similarity">
    <text evidence="1 4">Belongs to the prolyl-tRNA editing family. YbaK/EbsC subfamily.</text>
</comment>
<evidence type="ECO:0000256" key="4">
    <source>
        <dbReference type="PIRNR" id="PIRNR006181"/>
    </source>
</evidence>
<reference evidence="6" key="2">
    <citation type="journal article" date="2021" name="PeerJ">
        <title>Extensive microbial diversity within the chicken gut microbiome revealed by metagenomics and culture.</title>
        <authorList>
            <person name="Gilroy R."/>
            <person name="Ravi A."/>
            <person name="Getino M."/>
            <person name="Pursley I."/>
            <person name="Horton D.L."/>
            <person name="Alikhan N.F."/>
            <person name="Baker D."/>
            <person name="Gharbi K."/>
            <person name="Hall N."/>
            <person name="Watson M."/>
            <person name="Adriaenssens E.M."/>
            <person name="Foster-Nyarko E."/>
            <person name="Jarju S."/>
            <person name="Secka A."/>
            <person name="Antonio M."/>
            <person name="Oren A."/>
            <person name="Chaudhuri R.R."/>
            <person name="La Ragione R."/>
            <person name="Hildebrand F."/>
            <person name="Pallen M.J."/>
        </authorList>
    </citation>
    <scope>NUCLEOTIDE SEQUENCE</scope>
    <source>
        <strain evidence="6">ChiSxjej2B14-6234</strain>
    </source>
</reference>
<proteinExistence type="inferred from homology"/>
<dbReference type="AlphaFoldDB" id="A0A9D0ZBX9"/>
<evidence type="ECO:0000256" key="2">
    <source>
        <dbReference type="ARBA" id="ARBA00022917"/>
    </source>
</evidence>
<dbReference type="SUPFAM" id="SSF55826">
    <property type="entry name" value="YbaK/ProRS associated domain"/>
    <property type="match status" value="1"/>
</dbReference>
<dbReference type="InterPro" id="IPR036754">
    <property type="entry name" value="YbaK/aa-tRNA-synt-asso_dom_sf"/>
</dbReference>
<protein>
    <recommendedName>
        <fullName evidence="4">Cys-tRNA(Pro)/Cys-tRNA(Cys) deacylase</fullName>
        <ecNumber evidence="4">4.2.-.-</ecNumber>
    </recommendedName>
</protein>
<dbReference type="CDD" id="cd00002">
    <property type="entry name" value="YbaK_deacylase"/>
    <property type="match status" value="1"/>
</dbReference>
<dbReference type="InterPro" id="IPR004369">
    <property type="entry name" value="Prolyl-tRNA_editing_YbaK/EbsC"/>
</dbReference>
<name>A0A9D0ZBX9_9FIRM</name>
<keyword evidence="3 4" id="KW-0456">Lyase</keyword>